<evidence type="ECO:0000313" key="4">
    <source>
        <dbReference type="Proteomes" id="UP000036102"/>
    </source>
</evidence>
<dbReference type="Gene3D" id="3.40.50.720">
    <property type="entry name" value="NAD(P)-binding Rossmann-like Domain"/>
    <property type="match status" value="1"/>
</dbReference>
<name>A0A0J7J949_9GAMM</name>
<accession>A0A0J7J949</accession>
<dbReference type="Pfam" id="PF13561">
    <property type="entry name" value="adh_short_C2"/>
    <property type="match status" value="1"/>
</dbReference>
<dbReference type="GO" id="GO:0016491">
    <property type="term" value="F:oxidoreductase activity"/>
    <property type="evidence" value="ECO:0007669"/>
    <property type="project" value="UniProtKB-KW"/>
</dbReference>
<evidence type="ECO:0000256" key="1">
    <source>
        <dbReference type="ARBA" id="ARBA00006484"/>
    </source>
</evidence>
<dbReference type="NCBIfam" id="NF009466">
    <property type="entry name" value="PRK12826.1-2"/>
    <property type="match status" value="1"/>
</dbReference>
<dbReference type="FunFam" id="3.40.50.720:FF:000084">
    <property type="entry name" value="Short-chain dehydrogenase reductase"/>
    <property type="match status" value="1"/>
</dbReference>
<organism evidence="3 4">
    <name type="scientific">Marinobacter subterrani</name>
    <dbReference type="NCBI Taxonomy" id="1658765"/>
    <lineage>
        <taxon>Bacteria</taxon>
        <taxon>Pseudomonadati</taxon>
        <taxon>Pseudomonadota</taxon>
        <taxon>Gammaproteobacteria</taxon>
        <taxon>Pseudomonadales</taxon>
        <taxon>Marinobacteraceae</taxon>
        <taxon>Marinobacter</taxon>
    </lineage>
</organism>
<gene>
    <name evidence="3" type="ORF">Msub_10604</name>
</gene>
<protein>
    <submittedName>
        <fullName evidence="3">NAD(P)-dependent dehydrogenase, short-chain alcohol dehydrogenase family</fullName>
    </submittedName>
</protein>
<comment type="similarity">
    <text evidence="1">Belongs to the short-chain dehydrogenases/reductases (SDR) family.</text>
</comment>
<dbReference type="NCBIfam" id="NF005559">
    <property type="entry name" value="PRK07231.1"/>
    <property type="match status" value="1"/>
</dbReference>
<dbReference type="PATRIC" id="fig|1658765.3.peg.596"/>
<dbReference type="AlphaFoldDB" id="A0A0J7J949"/>
<dbReference type="PRINTS" id="PR00080">
    <property type="entry name" value="SDRFAMILY"/>
</dbReference>
<dbReference type="PANTHER" id="PTHR24321:SF8">
    <property type="entry name" value="ESTRADIOL 17-BETA-DEHYDROGENASE 8-RELATED"/>
    <property type="match status" value="1"/>
</dbReference>
<dbReference type="PANTHER" id="PTHR24321">
    <property type="entry name" value="DEHYDROGENASES, SHORT CHAIN"/>
    <property type="match status" value="1"/>
</dbReference>
<dbReference type="SUPFAM" id="SSF51735">
    <property type="entry name" value="NAD(P)-binding Rossmann-fold domains"/>
    <property type="match status" value="1"/>
</dbReference>
<proteinExistence type="inferred from homology"/>
<dbReference type="EMBL" id="LFBU01000001">
    <property type="protein sequence ID" value="KMQ74421.1"/>
    <property type="molecule type" value="Genomic_DNA"/>
</dbReference>
<keyword evidence="2" id="KW-0560">Oxidoreductase</keyword>
<dbReference type="InterPro" id="IPR002347">
    <property type="entry name" value="SDR_fam"/>
</dbReference>
<evidence type="ECO:0000313" key="3">
    <source>
        <dbReference type="EMBL" id="KMQ74421.1"/>
    </source>
</evidence>
<keyword evidence="4" id="KW-1185">Reference proteome</keyword>
<dbReference type="InterPro" id="IPR036291">
    <property type="entry name" value="NAD(P)-bd_dom_sf"/>
</dbReference>
<dbReference type="STRING" id="1658765.Msub_10604"/>
<comment type="caution">
    <text evidence="3">The sequence shown here is derived from an EMBL/GenBank/DDBJ whole genome shotgun (WGS) entry which is preliminary data.</text>
</comment>
<dbReference type="PRINTS" id="PR00081">
    <property type="entry name" value="GDHRDH"/>
</dbReference>
<dbReference type="OrthoDB" id="9787298at2"/>
<dbReference type="Proteomes" id="UP000036102">
    <property type="component" value="Unassembled WGS sequence"/>
</dbReference>
<sequence length="256" mass="27379">MERLKGKVAVVTGGSVGIGAATVTRMAEEGAAVAILDCQDREGNALASQLTDRGLKAGYWHCDVSKEQEVKQVLDQVADTFGSLTVLVNNAGISGPNKPTHELTEEEWDRVQNVNVKGVFFCTKHAIPHMKKARVGSIINLSSIYGLVGAPDVPPYHASKGAVRLMTKTDAMVYATENIRVNSIHPGFIWTPMVEGHLKTTGQDLEAAKQATAALHPVGHMGEPDDIAWGAVYLASEESKFMTGSELVIDGGYTAH</sequence>
<evidence type="ECO:0000256" key="2">
    <source>
        <dbReference type="ARBA" id="ARBA00023002"/>
    </source>
</evidence>
<reference evidence="3 4" key="1">
    <citation type="submission" date="2015-06" db="EMBL/GenBank/DDBJ databases">
        <title>Marinobacter subterrani, a genetically tractable neutrophilic iron-oxidizing strain isolated from the Soudan Iron Mine.</title>
        <authorList>
            <person name="Bonis B.M."/>
            <person name="Gralnick J.A."/>
        </authorList>
    </citation>
    <scope>NUCLEOTIDE SEQUENCE [LARGE SCALE GENOMIC DNA]</scope>
    <source>
        <strain evidence="3 4">JG233</strain>
    </source>
</reference>
<dbReference type="RefSeq" id="WP_048496950.1">
    <property type="nucleotide sequence ID" value="NZ_LFBU01000001.1"/>
</dbReference>